<dbReference type="Proteomes" id="UP000277294">
    <property type="component" value="Unassembled WGS sequence"/>
</dbReference>
<keyword evidence="2" id="KW-1003">Cell membrane</keyword>
<evidence type="ECO:0000256" key="3">
    <source>
        <dbReference type="ARBA" id="ARBA00022516"/>
    </source>
</evidence>
<dbReference type="PANTHER" id="PTHR21248">
    <property type="entry name" value="CARDIOLIPIN SYNTHASE"/>
    <property type="match status" value="1"/>
</dbReference>
<accession>A0A3P4AVT2</accession>
<feature type="transmembrane region" description="Helical" evidence="13">
    <location>
        <begin position="36"/>
        <end position="57"/>
    </location>
</feature>
<evidence type="ECO:0000256" key="2">
    <source>
        <dbReference type="ARBA" id="ARBA00022475"/>
    </source>
</evidence>
<evidence type="ECO:0000256" key="13">
    <source>
        <dbReference type="SAM" id="Phobius"/>
    </source>
</evidence>
<evidence type="ECO:0000313" key="15">
    <source>
        <dbReference type="EMBL" id="VCU68149.1"/>
    </source>
</evidence>
<name>A0A3P4AVT2_9BURK</name>
<dbReference type="InterPro" id="IPR027379">
    <property type="entry name" value="CLS_N"/>
</dbReference>
<comment type="subcellular location">
    <subcellularLocation>
        <location evidence="1">Cell membrane</location>
        <topology evidence="1">Multi-pass membrane protein</topology>
    </subcellularLocation>
</comment>
<dbReference type="AlphaFoldDB" id="A0A3P4AVT2"/>
<dbReference type="NCBIfam" id="TIGR04265">
    <property type="entry name" value="bac_cardiolipin"/>
    <property type="match status" value="1"/>
</dbReference>
<dbReference type="PANTHER" id="PTHR21248:SF22">
    <property type="entry name" value="PHOSPHOLIPASE D"/>
    <property type="match status" value="1"/>
</dbReference>
<evidence type="ECO:0000256" key="8">
    <source>
        <dbReference type="ARBA" id="ARBA00023098"/>
    </source>
</evidence>
<evidence type="ECO:0000256" key="6">
    <source>
        <dbReference type="ARBA" id="ARBA00022737"/>
    </source>
</evidence>
<evidence type="ECO:0000256" key="4">
    <source>
        <dbReference type="ARBA" id="ARBA00022679"/>
    </source>
</evidence>
<keyword evidence="3" id="KW-0444">Lipid biosynthesis</keyword>
<dbReference type="SMART" id="SM00155">
    <property type="entry name" value="PLDc"/>
    <property type="match status" value="2"/>
</dbReference>
<dbReference type="Gene3D" id="3.30.870.10">
    <property type="entry name" value="Endonuclease Chain A"/>
    <property type="match status" value="2"/>
</dbReference>
<keyword evidence="7 13" id="KW-1133">Transmembrane helix</keyword>
<evidence type="ECO:0000256" key="1">
    <source>
        <dbReference type="ARBA" id="ARBA00004651"/>
    </source>
</evidence>
<feature type="domain" description="PLD phosphodiesterase" evidence="14">
    <location>
        <begin position="391"/>
        <end position="418"/>
    </location>
</feature>
<keyword evidence="16" id="KW-1185">Reference proteome</keyword>
<keyword evidence="5 13" id="KW-0812">Transmembrane</keyword>
<evidence type="ECO:0000256" key="10">
    <source>
        <dbReference type="ARBA" id="ARBA00023209"/>
    </source>
</evidence>
<evidence type="ECO:0000256" key="9">
    <source>
        <dbReference type="ARBA" id="ARBA00023136"/>
    </source>
</evidence>
<evidence type="ECO:0000256" key="12">
    <source>
        <dbReference type="NCBIfam" id="TIGR04265"/>
    </source>
</evidence>
<keyword evidence="9 13" id="KW-0472">Membrane</keyword>
<gene>
    <name evidence="15" type="primary">ywiE_1</name>
    <name evidence="15" type="ORF">PIGHUM_00199</name>
</gene>
<reference evidence="15 16" key="1">
    <citation type="submission" date="2018-10" db="EMBL/GenBank/DDBJ databases">
        <authorList>
            <person name="Criscuolo A."/>
        </authorList>
    </citation>
    <scope>NUCLEOTIDE SEQUENCE [LARGE SCALE GENOMIC DNA]</scope>
    <source>
        <strain evidence="15">DnA1</strain>
    </source>
</reference>
<dbReference type="PROSITE" id="PS50035">
    <property type="entry name" value="PLD"/>
    <property type="match status" value="2"/>
</dbReference>
<dbReference type="Pfam" id="PF13091">
    <property type="entry name" value="PLDc_2"/>
    <property type="match status" value="2"/>
</dbReference>
<feature type="domain" description="PLD phosphodiesterase" evidence="14">
    <location>
        <begin position="218"/>
        <end position="245"/>
    </location>
</feature>
<keyword evidence="10" id="KW-0594">Phospholipid biosynthesis</keyword>
<dbReference type="GO" id="GO:0008808">
    <property type="term" value="F:cardiolipin synthase activity"/>
    <property type="evidence" value="ECO:0007669"/>
    <property type="project" value="UniProtKB-UniRule"/>
</dbReference>
<sequence>MAETLLSIGLEVAALHVLGIVAACHAIMNTRTSQGAVAWAVALVSAPYLTLIPYLFLGRSRFAGYVDEHRFNQARAQVRSDADLNRSDVIAGLRRDASAVPELRRFLALDQLVGRRFLAGNEVRLLKDGTATFEAIFRAIDEARHYVLVQFFIVRDDALGQELQRRLLARAAEGVKVYFLYDGIGSHALARRYVETLRAGGVQIHAFAIRRVSNRFQLNFRNHRKIVVVDGQTAFVGGHNVGIEYLGDNPRLSPWRDTHIRLCGPIVAQVQRAFAEDWYWVTESMPALRTPVSAPGDMSCLALHSGPADLQETGSLIIVQAIHAAQRRIWLTSPYFVPDSAVQSALRLAVLRGVDVRVLLPCRPDHFMVYQASLLNTYDAVRAGVKVYRYQPGFQHQKVILIDEDAAAVGSANLDNRSFRLNFELTVLTVSPAFAADVEAMLLADFAQSIEVDRGEWGSIPLLQRVVMHVVRLFAPVL</sequence>
<evidence type="ECO:0000256" key="7">
    <source>
        <dbReference type="ARBA" id="ARBA00022989"/>
    </source>
</evidence>
<dbReference type="GO" id="GO:0005886">
    <property type="term" value="C:plasma membrane"/>
    <property type="evidence" value="ECO:0007669"/>
    <property type="project" value="UniProtKB-SubCell"/>
</dbReference>
<dbReference type="InterPro" id="IPR022924">
    <property type="entry name" value="Cardiolipin_synthase"/>
</dbReference>
<keyword evidence="8" id="KW-0443">Lipid metabolism</keyword>
<keyword evidence="11" id="KW-1208">Phospholipid metabolism</keyword>
<dbReference type="InterPro" id="IPR001736">
    <property type="entry name" value="PLipase_D/transphosphatidylase"/>
</dbReference>
<dbReference type="SUPFAM" id="SSF56024">
    <property type="entry name" value="Phospholipase D/nuclease"/>
    <property type="match status" value="2"/>
</dbReference>
<dbReference type="RefSeq" id="WP_124077386.1">
    <property type="nucleotide sequence ID" value="NZ_UWPJ01000005.1"/>
</dbReference>
<dbReference type="CDD" id="cd09155">
    <property type="entry name" value="PLDc_PaCLS_like_1"/>
    <property type="match status" value="1"/>
</dbReference>
<keyword evidence="6" id="KW-0677">Repeat</keyword>
<dbReference type="Pfam" id="PF13396">
    <property type="entry name" value="PLDc_N"/>
    <property type="match status" value="1"/>
</dbReference>
<dbReference type="EMBL" id="UWPJ01000005">
    <property type="protein sequence ID" value="VCU68149.1"/>
    <property type="molecule type" value="Genomic_DNA"/>
</dbReference>
<keyword evidence="4 15" id="KW-0808">Transferase</keyword>
<evidence type="ECO:0000259" key="14">
    <source>
        <dbReference type="PROSITE" id="PS50035"/>
    </source>
</evidence>
<dbReference type="EC" id="2.7.8.-" evidence="12"/>
<evidence type="ECO:0000313" key="16">
    <source>
        <dbReference type="Proteomes" id="UP000277294"/>
    </source>
</evidence>
<dbReference type="FunFam" id="3.30.870.10:FF:000014">
    <property type="entry name" value="Cardiolipin synthase"/>
    <property type="match status" value="1"/>
</dbReference>
<dbReference type="GO" id="GO:0032049">
    <property type="term" value="P:cardiolipin biosynthetic process"/>
    <property type="evidence" value="ECO:0007669"/>
    <property type="project" value="UniProtKB-UniRule"/>
</dbReference>
<organism evidence="15 16">
    <name type="scientific">Pigmentiphaga humi</name>
    <dbReference type="NCBI Taxonomy" id="2478468"/>
    <lineage>
        <taxon>Bacteria</taxon>
        <taxon>Pseudomonadati</taxon>
        <taxon>Pseudomonadota</taxon>
        <taxon>Betaproteobacteria</taxon>
        <taxon>Burkholderiales</taxon>
        <taxon>Alcaligenaceae</taxon>
        <taxon>Pigmentiphaga</taxon>
    </lineage>
</organism>
<protein>
    <recommendedName>
        <fullName evidence="12">Cardiolipin synthase</fullName>
        <ecNumber evidence="12">2.7.8.-</ecNumber>
    </recommendedName>
</protein>
<dbReference type="InterPro" id="IPR025202">
    <property type="entry name" value="PLD-like_dom"/>
</dbReference>
<feature type="transmembrane region" description="Helical" evidence="13">
    <location>
        <begin position="6"/>
        <end position="24"/>
    </location>
</feature>
<proteinExistence type="predicted"/>
<dbReference type="OrthoDB" id="9762009at2"/>
<evidence type="ECO:0000256" key="11">
    <source>
        <dbReference type="ARBA" id="ARBA00023264"/>
    </source>
</evidence>
<evidence type="ECO:0000256" key="5">
    <source>
        <dbReference type="ARBA" id="ARBA00022692"/>
    </source>
</evidence>